<evidence type="ECO:0000313" key="3">
    <source>
        <dbReference type="Proteomes" id="UP000016933"/>
    </source>
</evidence>
<keyword evidence="1" id="KW-0812">Transmembrane</keyword>
<dbReference type="eggNOG" id="ENOG502SYRM">
    <property type="taxonomic scope" value="Eukaryota"/>
</dbReference>
<sequence length="410" mass="46383">MFRTAGRVVKWLLLLTLPITIFPIFSAVFGGITFSIWRQRQIDANVDKFLNEIKNSMNDWGVGGGAPSFREFEDTHNDFHLMRINSNDWTAKMGFLLPEEYTSVESVDVSIDTYASLTTLMRDMSCPDTAKMPKEQWVWLAWYGFPQFDVQWDGAFNHALQYVHAHSNLNESGLFYAQCSGTAGFLCGVWSTRPPALIHFLVEDEPLDDAGGDETLTYSSPRDKLLPVTARIIEFPLQDAYTGLSPNQFSGYKEQILSIIAGDRLYEQFDPYDAVQQTFSHFDEYVNKLWDEKGSLLNRVNKMDDWMIDHVNKPLGIEDTVVFMHSFLFLLAAGATEGLVLLPARVVSQTVGEFLGRPKRGDWILGNLGDKPQEPANIMDDIFGDFWASLGENIAKHQSSMTEESEPVIT</sequence>
<reference evidence="3" key="1">
    <citation type="journal article" date="2012" name="PLoS Genet.">
        <title>The genomes of the fungal plant pathogens Cladosporium fulvum and Dothistroma septosporum reveal adaptation to different hosts and lifestyles but also signatures of common ancestry.</title>
        <authorList>
            <person name="de Wit P.J.G.M."/>
            <person name="van der Burgt A."/>
            <person name="Oekmen B."/>
            <person name="Stergiopoulos I."/>
            <person name="Abd-Elsalam K.A."/>
            <person name="Aerts A.L."/>
            <person name="Bahkali A.H."/>
            <person name="Beenen H.G."/>
            <person name="Chettri P."/>
            <person name="Cox M.P."/>
            <person name="Datema E."/>
            <person name="de Vries R.P."/>
            <person name="Dhillon B."/>
            <person name="Ganley A.R."/>
            <person name="Griffiths S.A."/>
            <person name="Guo Y."/>
            <person name="Hamelin R.C."/>
            <person name="Henrissat B."/>
            <person name="Kabir M.S."/>
            <person name="Jashni M.K."/>
            <person name="Kema G."/>
            <person name="Klaubauf S."/>
            <person name="Lapidus A."/>
            <person name="Levasseur A."/>
            <person name="Lindquist E."/>
            <person name="Mehrabi R."/>
            <person name="Ohm R.A."/>
            <person name="Owen T.J."/>
            <person name="Salamov A."/>
            <person name="Schwelm A."/>
            <person name="Schijlen E."/>
            <person name="Sun H."/>
            <person name="van den Burg H.A."/>
            <person name="van Ham R.C.H.J."/>
            <person name="Zhang S."/>
            <person name="Goodwin S.B."/>
            <person name="Grigoriev I.V."/>
            <person name="Collemare J."/>
            <person name="Bradshaw R.E."/>
        </authorList>
    </citation>
    <scope>NUCLEOTIDE SEQUENCE [LARGE SCALE GENOMIC DNA]</scope>
    <source>
        <strain evidence="3">NZE10 / CBS 128990</strain>
    </source>
</reference>
<proteinExistence type="predicted"/>
<dbReference type="OrthoDB" id="5015154at2759"/>
<keyword evidence="1" id="KW-0472">Membrane</keyword>
<evidence type="ECO:0000313" key="2">
    <source>
        <dbReference type="EMBL" id="EME47971.1"/>
    </source>
</evidence>
<name>N1PWQ3_DOTSN</name>
<organism evidence="2 3">
    <name type="scientific">Dothistroma septosporum (strain NZE10 / CBS 128990)</name>
    <name type="common">Red band needle blight fungus</name>
    <name type="synonym">Mycosphaerella pini</name>
    <dbReference type="NCBI Taxonomy" id="675120"/>
    <lineage>
        <taxon>Eukaryota</taxon>
        <taxon>Fungi</taxon>
        <taxon>Dikarya</taxon>
        <taxon>Ascomycota</taxon>
        <taxon>Pezizomycotina</taxon>
        <taxon>Dothideomycetes</taxon>
        <taxon>Dothideomycetidae</taxon>
        <taxon>Mycosphaerellales</taxon>
        <taxon>Mycosphaerellaceae</taxon>
        <taxon>Dothistroma</taxon>
    </lineage>
</organism>
<feature type="transmembrane region" description="Helical" evidence="1">
    <location>
        <begin position="12"/>
        <end position="37"/>
    </location>
</feature>
<dbReference type="HOGENOM" id="CLU_670893_0_0_1"/>
<dbReference type="Proteomes" id="UP000016933">
    <property type="component" value="Unassembled WGS sequence"/>
</dbReference>
<dbReference type="OMA" id="QEPANIM"/>
<reference evidence="2 3" key="2">
    <citation type="journal article" date="2012" name="PLoS Pathog.">
        <title>Diverse lifestyles and strategies of plant pathogenesis encoded in the genomes of eighteen Dothideomycetes fungi.</title>
        <authorList>
            <person name="Ohm R.A."/>
            <person name="Feau N."/>
            <person name="Henrissat B."/>
            <person name="Schoch C.L."/>
            <person name="Horwitz B.A."/>
            <person name="Barry K.W."/>
            <person name="Condon B.J."/>
            <person name="Copeland A.C."/>
            <person name="Dhillon B."/>
            <person name="Glaser F."/>
            <person name="Hesse C.N."/>
            <person name="Kosti I."/>
            <person name="LaButti K."/>
            <person name="Lindquist E.A."/>
            <person name="Lucas S."/>
            <person name="Salamov A.A."/>
            <person name="Bradshaw R.E."/>
            <person name="Ciuffetti L."/>
            <person name="Hamelin R.C."/>
            <person name="Kema G.H.J."/>
            <person name="Lawrence C."/>
            <person name="Scott J.A."/>
            <person name="Spatafora J.W."/>
            <person name="Turgeon B.G."/>
            <person name="de Wit P.J.G.M."/>
            <person name="Zhong S."/>
            <person name="Goodwin S.B."/>
            <person name="Grigoriev I.V."/>
        </authorList>
    </citation>
    <scope>NUCLEOTIDE SEQUENCE [LARGE SCALE GENOMIC DNA]</scope>
    <source>
        <strain evidence="3">NZE10 / CBS 128990</strain>
    </source>
</reference>
<protein>
    <submittedName>
        <fullName evidence="2">Uncharacterized protein</fullName>
    </submittedName>
</protein>
<keyword evidence="1" id="KW-1133">Transmembrane helix</keyword>
<dbReference type="EMBL" id="KB446536">
    <property type="protein sequence ID" value="EME47971.1"/>
    <property type="molecule type" value="Genomic_DNA"/>
</dbReference>
<dbReference type="AlphaFoldDB" id="N1PWQ3"/>
<gene>
    <name evidence="2" type="ORF">DOTSEDRAFT_69788</name>
</gene>
<evidence type="ECO:0000256" key="1">
    <source>
        <dbReference type="SAM" id="Phobius"/>
    </source>
</evidence>
<keyword evidence="3" id="KW-1185">Reference proteome</keyword>
<accession>N1PWQ3</accession>